<evidence type="ECO:0008006" key="4">
    <source>
        <dbReference type="Google" id="ProtNLM"/>
    </source>
</evidence>
<keyword evidence="1" id="KW-0812">Transmembrane</keyword>
<keyword evidence="3" id="KW-1185">Reference proteome</keyword>
<keyword evidence="1" id="KW-1133">Transmembrane helix</keyword>
<dbReference type="Proteomes" id="UP000730618">
    <property type="component" value="Unassembled WGS sequence"/>
</dbReference>
<evidence type="ECO:0000313" key="2">
    <source>
        <dbReference type="EMBL" id="CAG7659175.1"/>
    </source>
</evidence>
<organism evidence="2 3">
    <name type="scientific">Paenibacillus allorhizosphaerae</name>
    <dbReference type="NCBI Taxonomy" id="2849866"/>
    <lineage>
        <taxon>Bacteria</taxon>
        <taxon>Bacillati</taxon>
        <taxon>Bacillota</taxon>
        <taxon>Bacilli</taxon>
        <taxon>Bacillales</taxon>
        <taxon>Paenibacillaceae</taxon>
        <taxon>Paenibacillus</taxon>
    </lineage>
</organism>
<evidence type="ECO:0000256" key="1">
    <source>
        <dbReference type="SAM" id="Phobius"/>
    </source>
</evidence>
<gene>
    <name evidence="2" type="ORF">PAECIP111802_07447</name>
</gene>
<protein>
    <recommendedName>
        <fullName evidence="4">Cytochrome d ubiquinol oxidase subunit II</fullName>
    </recommendedName>
</protein>
<reference evidence="2 3" key="1">
    <citation type="submission" date="2021-06" db="EMBL/GenBank/DDBJ databases">
        <authorList>
            <person name="Criscuolo A."/>
        </authorList>
    </citation>
    <scope>NUCLEOTIDE SEQUENCE [LARGE SCALE GENOMIC DNA]</scope>
    <source>
        <strain evidence="3">CIP 111802</strain>
    </source>
</reference>
<dbReference type="RefSeq" id="WP_218103547.1">
    <property type="nucleotide sequence ID" value="NZ_CAJVCE010000070.1"/>
</dbReference>
<dbReference type="EMBL" id="CAJVCE010000070">
    <property type="protein sequence ID" value="CAG7659175.1"/>
    <property type="molecule type" value="Genomic_DNA"/>
</dbReference>
<sequence length="108" mass="12657">MYWETLPNWVWAIFYLFLSTTLGTAIWNVCRKKIVSLSIAMVVITITIPIVGVFNSVGRQKGMNEFEHLISEMKQGAIWTFYIITALLYLLFYWGIFVFEKKKSKVSY</sequence>
<keyword evidence="1" id="KW-0472">Membrane</keyword>
<evidence type="ECO:0000313" key="3">
    <source>
        <dbReference type="Proteomes" id="UP000730618"/>
    </source>
</evidence>
<feature type="transmembrane region" description="Helical" evidence="1">
    <location>
        <begin position="34"/>
        <end position="57"/>
    </location>
</feature>
<feature type="transmembrane region" description="Helical" evidence="1">
    <location>
        <begin position="6"/>
        <end position="27"/>
    </location>
</feature>
<proteinExistence type="predicted"/>
<feature type="transmembrane region" description="Helical" evidence="1">
    <location>
        <begin position="77"/>
        <end position="99"/>
    </location>
</feature>
<comment type="caution">
    <text evidence="2">The sequence shown here is derived from an EMBL/GenBank/DDBJ whole genome shotgun (WGS) entry which is preliminary data.</text>
</comment>
<accession>A0ABN7TXJ4</accession>
<name>A0ABN7TXJ4_9BACL</name>